<name>A0A7W9SFN2_9FIRM</name>
<gene>
    <name evidence="2" type="ORF">HNQ46_001255</name>
</gene>
<proteinExistence type="predicted"/>
<reference evidence="2 3" key="1">
    <citation type="submission" date="2020-08" db="EMBL/GenBank/DDBJ databases">
        <title>Genomic Encyclopedia of Type Strains, Phase IV (KMG-IV): sequencing the most valuable type-strain genomes for metagenomic binning, comparative biology and taxonomic classification.</title>
        <authorList>
            <person name="Goeker M."/>
        </authorList>
    </citation>
    <scope>NUCLEOTIDE SEQUENCE [LARGE SCALE GENOMIC DNA]</scope>
    <source>
        <strain evidence="2 3">DSM 17245</strain>
    </source>
</reference>
<dbReference type="GeneID" id="85014797"/>
<evidence type="ECO:0000313" key="3">
    <source>
        <dbReference type="Proteomes" id="UP000522163"/>
    </source>
</evidence>
<evidence type="ECO:0000256" key="1">
    <source>
        <dbReference type="SAM" id="MobiDB-lite"/>
    </source>
</evidence>
<accession>A0A7W9SFN2</accession>
<sequence>MHTIETTVLLGICFLCLVILLQENIQLHERIREKAQAAYHEEVESHSLEKPKDYFKVELYTRFFSVAEDLLIRKKDESSQAEGKSDAKDADNNPEKTENQELP</sequence>
<organism evidence="2 3">
    <name type="scientific">Oribacterium sinus</name>
    <dbReference type="NCBI Taxonomy" id="237576"/>
    <lineage>
        <taxon>Bacteria</taxon>
        <taxon>Bacillati</taxon>
        <taxon>Bacillota</taxon>
        <taxon>Clostridia</taxon>
        <taxon>Lachnospirales</taxon>
        <taxon>Lachnospiraceae</taxon>
        <taxon>Oribacterium</taxon>
    </lineage>
</organism>
<dbReference type="EMBL" id="JACHHH010000005">
    <property type="protein sequence ID" value="MBB6041278.1"/>
    <property type="molecule type" value="Genomic_DNA"/>
</dbReference>
<protein>
    <submittedName>
        <fullName evidence="2">Uncharacterized protein</fullName>
    </submittedName>
</protein>
<dbReference type="Proteomes" id="UP000522163">
    <property type="component" value="Unassembled WGS sequence"/>
</dbReference>
<dbReference type="RefSeq" id="WP_183683868.1">
    <property type="nucleotide sequence ID" value="NZ_JACHHH010000005.1"/>
</dbReference>
<feature type="region of interest" description="Disordered" evidence="1">
    <location>
        <begin position="75"/>
        <end position="103"/>
    </location>
</feature>
<evidence type="ECO:0000313" key="2">
    <source>
        <dbReference type="EMBL" id="MBB6041278.1"/>
    </source>
</evidence>
<comment type="caution">
    <text evidence="2">The sequence shown here is derived from an EMBL/GenBank/DDBJ whole genome shotgun (WGS) entry which is preliminary data.</text>
</comment>
<dbReference type="AlphaFoldDB" id="A0A7W9SFN2"/>